<evidence type="ECO:0000313" key="2">
    <source>
        <dbReference type="EMBL" id="KAK0653123.1"/>
    </source>
</evidence>
<feature type="region of interest" description="Disordered" evidence="1">
    <location>
        <begin position="1"/>
        <end position="33"/>
    </location>
</feature>
<keyword evidence="3" id="KW-1185">Reference proteome</keyword>
<dbReference type="AlphaFoldDB" id="A0AA40CXR3"/>
<protein>
    <submittedName>
        <fullName evidence="2">Uncharacterized protein</fullName>
    </submittedName>
</protein>
<reference evidence="2" key="1">
    <citation type="submission" date="2023-06" db="EMBL/GenBank/DDBJ databases">
        <title>Genome-scale phylogeny and comparative genomics of the fungal order Sordariales.</title>
        <authorList>
            <consortium name="Lawrence Berkeley National Laboratory"/>
            <person name="Hensen N."/>
            <person name="Bonometti L."/>
            <person name="Westerberg I."/>
            <person name="Brannstrom I.O."/>
            <person name="Guillou S."/>
            <person name="Cros-Aarteil S."/>
            <person name="Calhoun S."/>
            <person name="Haridas S."/>
            <person name="Kuo A."/>
            <person name="Mondo S."/>
            <person name="Pangilinan J."/>
            <person name="Riley R."/>
            <person name="Labutti K."/>
            <person name="Andreopoulos B."/>
            <person name="Lipzen A."/>
            <person name="Chen C."/>
            <person name="Yanf M."/>
            <person name="Daum C."/>
            <person name="Ng V."/>
            <person name="Clum A."/>
            <person name="Steindorff A."/>
            <person name="Ohm R."/>
            <person name="Martin F."/>
            <person name="Silar P."/>
            <person name="Natvig D."/>
            <person name="Lalanne C."/>
            <person name="Gautier V."/>
            <person name="Ament-Velasquez S.L."/>
            <person name="Kruys A."/>
            <person name="Hutchinson M.I."/>
            <person name="Powell A.J."/>
            <person name="Barry K."/>
            <person name="Miller A.N."/>
            <person name="Grigoriev I.V."/>
            <person name="Debuchy R."/>
            <person name="Gladieux P."/>
            <person name="Thoren M.H."/>
            <person name="Johannesson H."/>
        </authorList>
    </citation>
    <scope>NUCLEOTIDE SEQUENCE</scope>
    <source>
        <strain evidence="2">SMH2532-1</strain>
    </source>
</reference>
<gene>
    <name evidence="2" type="ORF">B0T16DRAFT_407476</name>
</gene>
<organism evidence="2 3">
    <name type="scientific">Cercophora newfieldiana</name>
    <dbReference type="NCBI Taxonomy" id="92897"/>
    <lineage>
        <taxon>Eukaryota</taxon>
        <taxon>Fungi</taxon>
        <taxon>Dikarya</taxon>
        <taxon>Ascomycota</taxon>
        <taxon>Pezizomycotina</taxon>
        <taxon>Sordariomycetes</taxon>
        <taxon>Sordariomycetidae</taxon>
        <taxon>Sordariales</taxon>
        <taxon>Lasiosphaeriaceae</taxon>
        <taxon>Cercophora</taxon>
    </lineage>
</organism>
<evidence type="ECO:0000256" key="1">
    <source>
        <dbReference type="SAM" id="MobiDB-lite"/>
    </source>
</evidence>
<proteinExistence type="predicted"/>
<dbReference type="Proteomes" id="UP001174936">
    <property type="component" value="Unassembled WGS sequence"/>
</dbReference>
<sequence>MASSVQQGGRSQGAEQEGPADGERMGTGRCGGDRGVECVGDGVGEFGWGAC</sequence>
<dbReference type="EMBL" id="JAULSV010000002">
    <property type="protein sequence ID" value="KAK0653123.1"/>
    <property type="molecule type" value="Genomic_DNA"/>
</dbReference>
<comment type="caution">
    <text evidence="2">The sequence shown here is derived from an EMBL/GenBank/DDBJ whole genome shotgun (WGS) entry which is preliminary data.</text>
</comment>
<evidence type="ECO:0000313" key="3">
    <source>
        <dbReference type="Proteomes" id="UP001174936"/>
    </source>
</evidence>
<feature type="compositionally biased region" description="Basic and acidic residues" evidence="1">
    <location>
        <begin position="21"/>
        <end position="33"/>
    </location>
</feature>
<accession>A0AA40CXR3</accession>
<name>A0AA40CXR3_9PEZI</name>